<gene>
    <name evidence="2" type="ORF">G8O30_09965</name>
</gene>
<dbReference type="RefSeq" id="WP_239671941.1">
    <property type="nucleotide sequence ID" value="NZ_CP049742.1"/>
</dbReference>
<keyword evidence="2" id="KW-0808">Transferase</keyword>
<dbReference type="PANTHER" id="PTHR40086:SF1">
    <property type="entry name" value="CELL CYCLE REGULATOR CCRZ"/>
    <property type="match status" value="1"/>
</dbReference>
<dbReference type="SUPFAM" id="SSF56112">
    <property type="entry name" value="Protein kinase-like (PK-like)"/>
    <property type="match status" value="1"/>
</dbReference>
<dbReference type="InterPro" id="IPR052077">
    <property type="entry name" value="CcrZ_PhaseVar_Mediator"/>
</dbReference>
<evidence type="ECO:0000259" key="1">
    <source>
        <dbReference type="Pfam" id="PF01636"/>
    </source>
</evidence>
<proteinExistence type="predicted"/>
<accession>A0A7S8CC49</accession>
<dbReference type="Gene3D" id="3.90.1200.10">
    <property type="match status" value="1"/>
</dbReference>
<feature type="domain" description="Aminoglycoside phosphotransferase" evidence="1">
    <location>
        <begin position="14"/>
        <end position="210"/>
    </location>
</feature>
<dbReference type="KEGG" id="mcui:G8O30_09965"/>
<name>A0A7S8CC49_9BACI</name>
<dbReference type="GO" id="GO:0016740">
    <property type="term" value="F:transferase activity"/>
    <property type="evidence" value="ECO:0007669"/>
    <property type="project" value="UniProtKB-KW"/>
</dbReference>
<dbReference type="Proteomes" id="UP000593626">
    <property type="component" value="Chromosome"/>
</dbReference>
<sequence>MDYLFGQGWEIIPAGGATGEAFFAIHDDQKLFLKRNASPFIAVLSAEGIVPKLVWTKRLESGDVITAQEWLEGRELKPADMRMPLVGDLLSKIHQSKPLLTMLKRIGKQPYTPYEMLMQIETTLTKEVVLHPSVQAALSYLDQHVDEVYTEDLVVCHGDLNHNNWLLTEANQLYLIDWEGAVIADHALDLSMILYWYVEKDEWADWLHHYGLDMNESLLLRLKWYMIGQTLLSIQWSKEQNRDHEVKSSLAFLEKCL</sequence>
<organism evidence="2 3">
    <name type="scientific">Mangrovibacillus cuniculi</name>
    <dbReference type="NCBI Taxonomy" id="2593652"/>
    <lineage>
        <taxon>Bacteria</taxon>
        <taxon>Bacillati</taxon>
        <taxon>Bacillota</taxon>
        <taxon>Bacilli</taxon>
        <taxon>Bacillales</taxon>
        <taxon>Bacillaceae</taxon>
        <taxon>Mangrovibacillus</taxon>
    </lineage>
</organism>
<dbReference type="AlphaFoldDB" id="A0A7S8CC49"/>
<evidence type="ECO:0000313" key="3">
    <source>
        <dbReference type="Proteomes" id="UP000593626"/>
    </source>
</evidence>
<evidence type="ECO:0000313" key="2">
    <source>
        <dbReference type="EMBL" id="QPC47275.1"/>
    </source>
</evidence>
<dbReference type="PANTHER" id="PTHR40086">
    <property type="entry name" value="PHOSPHOTRANSFERASE YTMP-RELATED"/>
    <property type="match status" value="1"/>
</dbReference>
<keyword evidence="3" id="KW-1185">Reference proteome</keyword>
<dbReference type="Pfam" id="PF01636">
    <property type="entry name" value="APH"/>
    <property type="match status" value="1"/>
</dbReference>
<reference evidence="2 3" key="1">
    <citation type="submission" date="2019-07" db="EMBL/GenBank/DDBJ databases">
        <title>Genome sequence of 2 isolates from Red Sea Mangroves.</title>
        <authorList>
            <person name="Sefrji F."/>
            <person name="Michoud G."/>
            <person name="Merlino G."/>
            <person name="Daffonchio D."/>
        </authorList>
    </citation>
    <scope>NUCLEOTIDE SEQUENCE [LARGE SCALE GENOMIC DNA]</scope>
    <source>
        <strain evidence="2 3">R1DC41</strain>
    </source>
</reference>
<protein>
    <submittedName>
        <fullName evidence="2">Phosphotransferase family protein</fullName>
    </submittedName>
</protein>
<dbReference type="EMBL" id="CP049742">
    <property type="protein sequence ID" value="QPC47275.1"/>
    <property type="molecule type" value="Genomic_DNA"/>
</dbReference>
<dbReference type="InterPro" id="IPR011009">
    <property type="entry name" value="Kinase-like_dom_sf"/>
</dbReference>
<dbReference type="InterPro" id="IPR002575">
    <property type="entry name" value="Aminoglycoside_PTrfase"/>
</dbReference>